<feature type="region of interest" description="Disordered" evidence="1">
    <location>
        <begin position="255"/>
        <end position="281"/>
    </location>
</feature>
<dbReference type="Proteomes" id="UP000886998">
    <property type="component" value="Unassembled WGS sequence"/>
</dbReference>
<dbReference type="EMBL" id="BMAV01011191">
    <property type="protein sequence ID" value="GFY56893.1"/>
    <property type="molecule type" value="Genomic_DNA"/>
</dbReference>
<keyword evidence="2" id="KW-0695">RNA-directed DNA polymerase</keyword>
<dbReference type="OrthoDB" id="6435321at2759"/>
<organism evidence="2 3">
    <name type="scientific">Trichonephila inaurata madagascariensis</name>
    <dbReference type="NCBI Taxonomy" id="2747483"/>
    <lineage>
        <taxon>Eukaryota</taxon>
        <taxon>Metazoa</taxon>
        <taxon>Ecdysozoa</taxon>
        <taxon>Arthropoda</taxon>
        <taxon>Chelicerata</taxon>
        <taxon>Arachnida</taxon>
        <taxon>Araneae</taxon>
        <taxon>Araneomorphae</taxon>
        <taxon>Entelegynae</taxon>
        <taxon>Araneoidea</taxon>
        <taxon>Nephilidae</taxon>
        <taxon>Trichonephila</taxon>
        <taxon>Trichonephila inaurata</taxon>
    </lineage>
</organism>
<evidence type="ECO:0000313" key="3">
    <source>
        <dbReference type="Proteomes" id="UP000886998"/>
    </source>
</evidence>
<dbReference type="GO" id="GO:0003964">
    <property type="term" value="F:RNA-directed DNA polymerase activity"/>
    <property type="evidence" value="ECO:0007669"/>
    <property type="project" value="UniProtKB-KW"/>
</dbReference>
<keyword evidence="2" id="KW-0808">Transferase</keyword>
<gene>
    <name evidence="2" type="primary">107882189</name>
    <name evidence="2" type="ORF">TNIN_354131</name>
</gene>
<keyword evidence="2" id="KW-0548">Nucleotidyltransferase</keyword>
<comment type="caution">
    <text evidence="2">The sequence shown here is derived from an EMBL/GenBank/DDBJ whole genome shotgun (WGS) entry which is preliminary data.</text>
</comment>
<reference evidence="2" key="1">
    <citation type="submission" date="2020-08" db="EMBL/GenBank/DDBJ databases">
        <title>Multicomponent nature underlies the extraordinary mechanical properties of spider dragline silk.</title>
        <authorList>
            <person name="Kono N."/>
            <person name="Nakamura H."/>
            <person name="Mori M."/>
            <person name="Yoshida Y."/>
            <person name="Ohtoshi R."/>
            <person name="Malay A.D."/>
            <person name="Moran D.A.P."/>
            <person name="Tomita M."/>
            <person name="Numata K."/>
            <person name="Arakawa K."/>
        </authorList>
    </citation>
    <scope>NUCLEOTIDE SEQUENCE</scope>
</reference>
<name>A0A8X6XPI6_9ARAC</name>
<accession>A0A8X6XPI6</accession>
<evidence type="ECO:0000256" key="1">
    <source>
        <dbReference type="SAM" id="MobiDB-lite"/>
    </source>
</evidence>
<sequence length="281" mass="31593">MKTVQFLNTNWQRVESSMTKEIKEVLALPLKSSCSYLFGDSMQGACGIPEISKDALVDTAFKLLSSKDEEVVVKALAYLTRTVCHRIHRDPTNADLRTFLSGSMEGEFKNSSNTLRNTWTLARFASRSQSITWTFVDDEPSVSFDCNTIIIAGRRKLLKTFHQAQRLQHTEALINQRSQGKAIECAAAHPASTHFLYTGKYTRFADWRFVHKARLKLLPLNGAKQWTNAASRKCRRCGYQNETLPHVLNHCGSHQLGVNEGTTPSSRGSRRLPPSGEKSCQ</sequence>
<keyword evidence="3" id="KW-1185">Reference proteome</keyword>
<dbReference type="AlphaFoldDB" id="A0A8X6XPI6"/>
<evidence type="ECO:0000313" key="2">
    <source>
        <dbReference type="EMBL" id="GFY56893.1"/>
    </source>
</evidence>
<feature type="compositionally biased region" description="Low complexity" evidence="1">
    <location>
        <begin position="261"/>
        <end position="281"/>
    </location>
</feature>
<protein>
    <submittedName>
        <fullName evidence="2">Reverse transcriptase domain-containing protein</fullName>
    </submittedName>
</protein>
<proteinExistence type="predicted"/>